<keyword evidence="3" id="KW-1185">Reference proteome</keyword>
<evidence type="ECO:0000313" key="3">
    <source>
        <dbReference type="Proteomes" id="UP000018208"/>
    </source>
</evidence>
<protein>
    <submittedName>
        <fullName evidence="1">Uncharacterized protein</fullName>
    </submittedName>
</protein>
<dbReference type="Proteomes" id="UP000018208">
    <property type="component" value="Unassembled WGS sequence"/>
</dbReference>
<sequence>MQAGFAGMPGRMPGRGPMMMDQAAPISASDLIQSAQFIIAAQIDSFQEGIATRSMPPQCHYKIAISNVQQIRGTLPQTDDLKLIIVGFEKPIVGELLVLLGHVQDDHFSFNHQLKMTFEEAQKIAEANPPGWQNGASPFTQQFDAKINLENAVICPKSGRPSFKLQNFSMKVEQVKPEVHVEYQNTYGDGLFTVAITNNGPAQTCNALFQDKDGSVLIEQSLILKLSSMGAARNLVFDAPLPENITQVAFSEGETKTFEINVLKLKSMKIEQWPRGGMRVYIQFVLGDIIESNFFYYSSKHHDALVEKAVQE</sequence>
<evidence type="ECO:0000313" key="2">
    <source>
        <dbReference type="EMBL" id="KAH0571684.1"/>
    </source>
</evidence>
<reference evidence="1 2" key="1">
    <citation type="journal article" date="2014" name="PLoS Genet.">
        <title>The Genome of Spironucleus salmonicida Highlights a Fish Pathogen Adapted to Fluctuating Environments.</title>
        <authorList>
            <person name="Xu F."/>
            <person name="Jerlstrom-Hultqvist J."/>
            <person name="Einarsson E."/>
            <person name="Astvaldsson A."/>
            <person name="Svard S.G."/>
            <person name="Andersson J.O."/>
        </authorList>
    </citation>
    <scope>NUCLEOTIDE SEQUENCE</scope>
    <source>
        <strain evidence="2">ATCC 50377</strain>
    </source>
</reference>
<reference evidence="2" key="2">
    <citation type="submission" date="2020-12" db="EMBL/GenBank/DDBJ databases">
        <title>New Spironucleus salmonicida genome in near-complete chromosomes.</title>
        <authorList>
            <person name="Xu F."/>
            <person name="Kurt Z."/>
            <person name="Jimenez-Gonzalez A."/>
            <person name="Astvaldsson A."/>
            <person name="Andersson J.O."/>
            <person name="Svard S.G."/>
        </authorList>
    </citation>
    <scope>NUCLEOTIDE SEQUENCE</scope>
    <source>
        <strain evidence="2">ATCC 50377</strain>
    </source>
</reference>
<name>V6LUB0_9EUKA</name>
<accession>V6LUB0</accession>
<gene>
    <name evidence="1" type="ORF">SS50377_11647</name>
    <name evidence="2" type="ORF">SS50377_25874</name>
</gene>
<evidence type="ECO:0000313" key="1">
    <source>
        <dbReference type="EMBL" id="EST48207.1"/>
    </source>
</evidence>
<dbReference type="EMBL" id="KI545997">
    <property type="protein sequence ID" value="EST48207.1"/>
    <property type="molecule type" value="Genomic_DNA"/>
</dbReference>
<dbReference type="AlphaFoldDB" id="V6LUB0"/>
<proteinExistence type="predicted"/>
<organism evidence="1">
    <name type="scientific">Spironucleus salmonicida</name>
    <dbReference type="NCBI Taxonomy" id="348837"/>
    <lineage>
        <taxon>Eukaryota</taxon>
        <taxon>Metamonada</taxon>
        <taxon>Diplomonadida</taxon>
        <taxon>Hexamitidae</taxon>
        <taxon>Hexamitinae</taxon>
        <taxon>Spironucleus</taxon>
    </lineage>
</organism>
<dbReference type="EMBL" id="AUWU02000006">
    <property type="protein sequence ID" value="KAH0571684.1"/>
    <property type="molecule type" value="Genomic_DNA"/>
</dbReference>
<dbReference type="VEuPathDB" id="GiardiaDB:SS50377_25874"/>